<name>A0A2A9PFI4_OPHUN</name>
<evidence type="ECO:0000313" key="2">
    <source>
        <dbReference type="EMBL" id="PFH60149.1"/>
    </source>
</evidence>
<reference evidence="2 3" key="2">
    <citation type="journal article" date="2017" name="Sci. Rep.">
        <title>Ant-infecting Ophiocordyceps genomes reveal a high diversity of potential behavioral manipulation genes and a possible major role for enterotoxins.</title>
        <authorList>
            <person name="de Bekker C."/>
            <person name="Ohm R.A."/>
            <person name="Evans H.C."/>
            <person name="Brachmann A."/>
            <person name="Hughes D.P."/>
        </authorList>
    </citation>
    <scope>NUCLEOTIDE SEQUENCE [LARGE SCALE GENOMIC DNA]</scope>
    <source>
        <strain evidence="2 3">SC16a</strain>
    </source>
</reference>
<protein>
    <submittedName>
        <fullName evidence="2">Uncharacterized protein</fullName>
    </submittedName>
</protein>
<dbReference type="EMBL" id="LAZP02000148">
    <property type="protein sequence ID" value="PFH60149.1"/>
    <property type="molecule type" value="Genomic_DNA"/>
</dbReference>
<accession>A0A2A9PFI4</accession>
<keyword evidence="3" id="KW-1185">Reference proteome</keyword>
<reference evidence="2 3" key="1">
    <citation type="journal article" date="2015" name="BMC Genomics">
        <title>Gene expression during zombie ant biting behavior reflects the complexity underlying fungal parasitic behavioral manipulation.</title>
        <authorList>
            <person name="de Bekker C."/>
            <person name="Ohm R.A."/>
            <person name="Loreto R.G."/>
            <person name="Sebastian A."/>
            <person name="Albert I."/>
            <person name="Merrow M."/>
            <person name="Brachmann A."/>
            <person name="Hughes D.P."/>
        </authorList>
    </citation>
    <scope>NUCLEOTIDE SEQUENCE [LARGE SCALE GENOMIC DNA]</scope>
    <source>
        <strain evidence="2 3">SC16a</strain>
    </source>
</reference>
<feature type="region of interest" description="Disordered" evidence="1">
    <location>
        <begin position="1"/>
        <end position="49"/>
    </location>
</feature>
<sequence>MPSFLPSPPFLSSMPPVSPRAGHVESSREASLRELARQSSLSGHRARLPSRALRGGAALTVKGGWGVHKAGRPGNGSPNWFLQTARGEKVYGKGVFILRSATRTER</sequence>
<feature type="compositionally biased region" description="Basic and acidic residues" evidence="1">
    <location>
        <begin position="22"/>
        <end position="36"/>
    </location>
</feature>
<comment type="caution">
    <text evidence="2">The sequence shown here is derived from an EMBL/GenBank/DDBJ whole genome shotgun (WGS) entry which is preliminary data.</text>
</comment>
<organism evidence="2 3">
    <name type="scientific">Ophiocordyceps unilateralis</name>
    <name type="common">Zombie-ant fungus</name>
    <name type="synonym">Torrubia unilateralis</name>
    <dbReference type="NCBI Taxonomy" id="268505"/>
    <lineage>
        <taxon>Eukaryota</taxon>
        <taxon>Fungi</taxon>
        <taxon>Dikarya</taxon>
        <taxon>Ascomycota</taxon>
        <taxon>Pezizomycotina</taxon>
        <taxon>Sordariomycetes</taxon>
        <taxon>Hypocreomycetidae</taxon>
        <taxon>Hypocreales</taxon>
        <taxon>Ophiocordycipitaceae</taxon>
        <taxon>Ophiocordyceps</taxon>
    </lineage>
</organism>
<dbReference type="Proteomes" id="UP000037136">
    <property type="component" value="Unassembled WGS sequence"/>
</dbReference>
<gene>
    <name evidence="2" type="ORF">XA68_11391</name>
</gene>
<evidence type="ECO:0000256" key="1">
    <source>
        <dbReference type="SAM" id="MobiDB-lite"/>
    </source>
</evidence>
<dbReference type="AlphaFoldDB" id="A0A2A9PFI4"/>
<proteinExistence type="predicted"/>
<evidence type="ECO:0000313" key="3">
    <source>
        <dbReference type="Proteomes" id="UP000037136"/>
    </source>
</evidence>